<accession>A0A0V1AG53</accession>
<evidence type="ECO:0000313" key="1">
    <source>
        <dbReference type="EMBL" id="KRY23803.1"/>
    </source>
</evidence>
<name>A0A0V1AG53_9BILA</name>
<sequence>MAHTDAMGCMILLIEMCDKKRHISVMLPNNQNHALLAFTCNSAKDKPIQHYIMYKNEIGSTAYM</sequence>
<dbReference type="AlphaFoldDB" id="A0A0V1AG53"/>
<proteinExistence type="predicted"/>
<comment type="caution">
    <text evidence="1">The sequence shown here is derived from an EMBL/GenBank/DDBJ whole genome shotgun (WGS) entry which is preliminary data.</text>
</comment>
<protein>
    <submittedName>
        <fullName evidence="1">Uncharacterized protein</fullName>
    </submittedName>
</protein>
<dbReference type="OrthoDB" id="10577954at2759"/>
<evidence type="ECO:0000313" key="2">
    <source>
        <dbReference type="Proteomes" id="UP000054783"/>
    </source>
</evidence>
<dbReference type="EMBL" id="JYDQ01000001">
    <property type="protein sequence ID" value="KRY23803.1"/>
    <property type="molecule type" value="Genomic_DNA"/>
</dbReference>
<dbReference type="Proteomes" id="UP000054783">
    <property type="component" value="Unassembled WGS sequence"/>
</dbReference>
<reference evidence="1 2" key="1">
    <citation type="submission" date="2015-01" db="EMBL/GenBank/DDBJ databases">
        <title>Evolution of Trichinella species and genotypes.</title>
        <authorList>
            <person name="Korhonen P.K."/>
            <person name="Edoardo P."/>
            <person name="Giuseppe L.R."/>
            <person name="Gasser R.B."/>
        </authorList>
    </citation>
    <scope>NUCLEOTIDE SEQUENCE [LARGE SCALE GENOMIC DNA]</scope>
    <source>
        <strain evidence="1">ISS2496</strain>
    </source>
</reference>
<gene>
    <name evidence="1" type="ORF">T12_10157</name>
</gene>
<organism evidence="1 2">
    <name type="scientific">Trichinella patagoniensis</name>
    <dbReference type="NCBI Taxonomy" id="990121"/>
    <lineage>
        <taxon>Eukaryota</taxon>
        <taxon>Metazoa</taxon>
        <taxon>Ecdysozoa</taxon>
        <taxon>Nematoda</taxon>
        <taxon>Enoplea</taxon>
        <taxon>Dorylaimia</taxon>
        <taxon>Trichinellida</taxon>
        <taxon>Trichinellidae</taxon>
        <taxon>Trichinella</taxon>
    </lineage>
</organism>
<keyword evidence="2" id="KW-1185">Reference proteome</keyword>